<dbReference type="InterPro" id="IPR036188">
    <property type="entry name" value="FAD/NAD-bd_sf"/>
</dbReference>
<dbReference type="EMBL" id="SMKW01000136">
    <property type="protein sequence ID" value="TDD34822.1"/>
    <property type="molecule type" value="Genomic_DNA"/>
</dbReference>
<feature type="domain" description="FAD-binding" evidence="3">
    <location>
        <begin position="99"/>
        <end position="324"/>
    </location>
</feature>
<proteinExistence type="predicted"/>
<dbReference type="SUPFAM" id="SSF51905">
    <property type="entry name" value="FAD/NAD(P)-binding domain"/>
    <property type="match status" value="1"/>
</dbReference>
<dbReference type="InterPro" id="IPR050631">
    <property type="entry name" value="PheA/TfdB_FAD_monoxygenase"/>
</dbReference>
<dbReference type="AlphaFoldDB" id="A0A4R4XW40"/>
<sequence>MQLRRAAVLGGGPGGLYAARLLKLAYPSCDVSVHEQGTPDATFGFGIGLAAGTQRNLKETDPDTLRDIVAVGCRHDMTMQVGGRVARVDNNRLIGIARTELLSVLQSHAEKVGVRLEFGTRRTADELDADIVIAADGINSTTRESGPFGTRIDTGRGLYLWCGTDFALTDAVFAPVRTEHGIFVTHAYPYSDGRSTFLIETDEATWRRAGFDTSTAEAPSDASDEKSLRYLQKAFAEQLRGYPLIGNRTRWLRFRTVRCARWSAGRTVLLGDAAHTAHFSIGSGTKLAMEDAIGLVGALRDEPDRASAFARYEAIRRPAVERLQELARRSQLWWDSFPSRLHLPIEQLMVAYMSRAGNVPLDRFAATSPDVVAAALEQYAGSAGPADPAGVTAWVLDQPLIRDGEHFPRRRIDHLTRKFVTISDVLTDPWGDTGDAVVARARRALADGAEGFRVTGPPDRPALLTRLDLAERIRTEVGGLVVVEGPAELRDDFAAGLVSARTDLVAFTGERTEEEGA</sequence>
<evidence type="ECO:0000313" key="4">
    <source>
        <dbReference type="EMBL" id="TDD34822.1"/>
    </source>
</evidence>
<evidence type="ECO:0000313" key="5">
    <source>
        <dbReference type="Proteomes" id="UP000294947"/>
    </source>
</evidence>
<dbReference type="InterPro" id="IPR002938">
    <property type="entry name" value="FAD-bd"/>
</dbReference>
<dbReference type="RefSeq" id="WP_132494983.1">
    <property type="nucleotide sequence ID" value="NZ_SMKW01000136.1"/>
</dbReference>
<keyword evidence="1" id="KW-0560">Oxidoreductase</keyword>
<comment type="caution">
    <text evidence="4">The sequence shown here is derived from an EMBL/GenBank/DDBJ whole genome shotgun (WGS) entry which is preliminary data.</text>
</comment>
<dbReference type="Pfam" id="PF01494">
    <property type="entry name" value="FAD_binding_3"/>
    <property type="match status" value="1"/>
</dbReference>
<keyword evidence="5" id="KW-1185">Reference proteome</keyword>
<dbReference type="Gene3D" id="3.50.50.60">
    <property type="entry name" value="FAD/NAD(P)-binding domain"/>
    <property type="match status" value="1"/>
</dbReference>
<dbReference type="GO" id="GO:0016491">
    <property type="term" value="F:oxidoreductase activity"/>
    <property type="evidence" value="ECO:0007669"/>
    <property type="project" value="UniProtKB-KW"/>
</dbReference>
<dbReference type="Proteomes" id="UP000294947">
    <property type="component" value="Unassembled WGS sequence"/>
</dbReference>
<evidence type="ECO:0000256" key="1">
    <source>
        <dbReference type="ARBA" id="ARBA00023002"/>
    </source>
</evidence>
<organism evidence="4 5">
    <name type="scientific">Saccharopolyspora elongata</name>
    <dbReference type="NCBI Taxonomy" id="2530387"/>
    <lineage>
        <taxon>Bacteria</taxon>
        <taxon>Bacillati</taxon>
        <taxon>Actinomycetota</taxon>
        <taxon>Actinomycetes</taxon>
        <taxon>Pseudonocardiales</taxon>
        <taxon>Pseudonocardiaceae</taxon>
        <taxon>Saccharopolyspora</taxon>
    </lineage>
</organism>
<dbReference type="OrthoDB" id="3169239at2"/>
<name>A0A4R4XW40_9PSEU</name>
<protein>
    <submittedName>
        <fullName evidence="4">Oxidoreductase</fullName>
    </submittedName>
</protein>
<evidence type="ECO:0000256" key="2">
    <source>
        <dbReference type="ARBA" id="ARBA00023027"/>
    </source>
</evidence>
<dbReference type="PANTHER" id="PTHR43476:SF4">
    <property type="entry name" value="BLR0106 PROTEIN"/>
    <property type="match status" value="1"/>
</dbReference>
<dbReference type="PANTHER" id="PTHR43476">
    <property type="entry name" value="3-(3-HYDROXY-PHENYL)PROPIONATE/3-HYDROXYCINNAMIC ACID HYDROXYLASE"/>
    <property type="match status" value="1"/>
</dbReference>
<accession>A0A4R4XW40</accession>
<dbReference type="GO" id="GO:0071949">
    <property type="term" value="F:FAD binding"/>
    <property type="evidence" value="ECO:0007669"/>
    <property type="project" value="InterPro"/>
</dbReference>
<evidence type="ECO:0000259" key="3">
    <source>
        <dbReference type="Pfam" id="PF01494"/>
    </source>
</evidence>
<keyword evidence="2" id="KW-0520">NAD</keyword>
<dbReference type="PRINTS" id="PR00420">
    <property type="entry name" value="RNGMNOXGNASE"/>
</dbReference>
<reference evidence="4 5" key="1">
    <citation type="submission" date="2019-03" db="EMBL/GenBank/DDBJ databases">
        <title>Draft genome sequences of novel Actinobacteria.</title>
        <authorList>
            <person name="Sahin N."/>
            <person name="Ay H."/>
            <person name="Saygin H."/>
        </authorList>
    </citation>
    <scope>NUCLEOTIDE SEQUENCE [LARGE SCALE GENOMIC DNA]</scope>
    <source>
        <strain evidence="4 5">7K502</strain>
    </source>
</reference>
<gene>
    <name evidence="4" type="ORF">E1288_43985</name>
</gene>
<dbReference type="Gene3D" id="3.30.9.20">
    <property type="match status" value="1"/>
</dbReference>